<dbReference type="Pfam" id="PF07396">
    <property type="entry name" value="Porin_O_P"/>
    <property type="match status" value="1"/>
</dbReference>
<evidence type="ECO:0000256" key="1">
    <source>
        <dbReference type="SAM" id="SignalP"/>
    </source>
</evidence>
<accession>A0A6L5XE59</accession>
<name>A0A6L5XE59_9BACT</name>
<comment type="caution">
    <text evidence="2">The sequence shown here is derived from an EMBL/GenBank/DDBJ whole genome shotgun (WGS) entry which is preliminary data.</text>
</comment>
<reference evidence="2 3" key="1">
    <citation type="submission" date="2019-08" db="EMBL/GenBank/DDBJ databases">
        <title>In-depth cultivation of the pig gut microbiome towards novel bacterial diversity and tailored functional studies.</title>
        <authorList>
            <person name="Wylensek D."/>
            <person name="Hitch T.C.A."/>
            <person name="Clavel T."/>
        </authorList>
    </citation>
    <scope>NUCLEOTIDE SEQUENCE [LARGE SCALE GENOMIC DNA]</scope>
    <source>
        <strain evidence="2 3">Oil-RF-744-WCA-WT-10</strain>
    </source>
</reference>
<sequence length="346" mass="39335">MRRHLATLIAAAAVLLCPAVMQAGDEPAWDIDARLEARGDYRLDQVDGQRDRGTSGLKCTIADLYVRGTLARRLSYKYRQRFNGLDRSKWVDQTDWLYLACRLSPNWEVMAGKWAVLVGCWEFDPAPIDIMQVSEFAYQFPCYQWGGYVQWNSTSKADQVYLQVVRSPFAHAYHHATGSDKAMWGGCLMWYGHHGPVHTSWSANLYEYRPGHYINYVCLGTTVDITPQASINLDVANRSTGHHRYLMKDYSVMGRVDYQPSPYLKAWGKVTYDNNHSGREGDMAVATGTDLTSVGAGVEVFPLKNESVRLHVNYRYSWGRNGAPSPVMRDKEHMLDVGVSWKLELF</sequence>
<feature type="chain" id="PRO_5026813255" evidence="1">
    <location>
        <begin position="24"/>
        <end position="346"/>
    </location>
</feature>
<dbReference type="Proteomes" id="UP000483362">
    <property type="component" value="Unassembled WGS sequence"/>
</dbReference>
<evidence type="ECO:0000313" key="3">
    <source>
        <dbReference type="Proteomes" id="UP000483362"/>
    </source>
</evidence>
<protein>
    <submittedName>
        <fullName evidence="2">Porin</fullName>
    </submittedName>
</protein>
<dbReference type="RefSeq" id="WP_154327772.1">
    <property type="nucleotide sequence ID" value="NZ_CP045696.1"/>
</dbReference>
<organism evidence="2 3">
    <name type="scientific">Sodaliphilus pleomorphus</name>
    <dbReference type="NCBI Taxonomy" id="2606626"/>
    <lineage>
        <taxon>Bacteria</taxon>
        <taxon>Pseudomonadati</taxon>
        <taxon>Bacteroidota</taxon>
        <taxon>Bacteroidia</taxon>
        <taxon>Bacteroidales</taxon>
        <taxon>Muribaculaceae</taxon>
        <taxon>Sodaliphilus</taxon>
    </lineage>
</organism>
<dbReference type="EMBL" id="VULT01000011">
    <property type="protein sequence ID" value="MSS17693.1"/>
    <property type="molecule type" value="Genomic_DNA"/>
</dbReference>
<proteinExistence type="predicted"/>
<dbReference type="AlphaFoldDB" id="A0A6L5XE59"/>
<dbReference type="InterPro" id="IPR010870">
    <property type="entry name" value="Porin_O/P"/>
</dbReference>
<keyword evidence="3" id="KW-1185">Reference proteome</keyword>
<evidence type="ECO:0000313" key="2">
    <source>
        <dbReference type="EMBL" id="MSS17693.1"/>
    </source>
</evidence>
<keyword evidence="1" id="KW-0732">Signal</keyword>
<feature type="signal peptide" evidence="1">
    <location>
        <begin position="1"/>
        <end position="23"/>
    </location>
</feature>
<gene>
    <name evidence="2" type="ORF">FYJ29_07990</name>
</gene>